<reference evidence="2 3" key="1">
    <citation type="submission" date="2016-09" db="EMBL/GenBank/DDBJ databases">
        <title>Couchioplanes caeruleus draft genome sequence.</title>
        <authorList>
            <person name="Sheehan J."/>
            <person name="Caffrey P."/>
        </authorList>
    </citation>
    <scope>NUCLEOTIDE SEQUENCE [LARGE SCALE GENOMIC DNA]</scope>
    <source>
        <strain evidence="2 3">DSM 43634</strain>
    </source>
</reference>
<proteinExistence type="predicted"/>
<keyword evidence="1" id="KW-0472">Membrane</keyword>
<organism evidence="2 3">
    <name type="scientific">Couchioplanes caeruleus subsp. caeruleus</name>
    <dbReference type="NCBI Taxonomy" id="56427"/>
    <lineage>
        <taxon>Bacteria</taxon>
        <taxon>Bacillati</taxon>
        <taxon>Actinomycetota</taxon>
        <taxon>Actinomycetes</taxon>
        <taxon>Micromonosporales</taxon>
        <taxon>Micromonosporaceae</taxon>
        <taxon>Couchioplanes</taxon>
    </lineage>
</organism>
<feature type="transmembrane region" description="Helical" evidence="1">
    <location>
        <begin position="46"/>
        <end position="70"/>
    </location>
</feature>
<keyword evidence="1" id="KW-0812">Transmembrane</keyword>
<name>A0A1K0GCD9_9ACTN</name>
<evidence type="ECO:0000313" key="2">
    <source>
        <dbReference type="EMBL" id="OJF09830.1"/>
    </source>
</evidence>
<evidence type="ECO:0000313" key="3">
    <source>
        <dbReference type="Proteomes" id="UP000182486"/>
    </source>
</evidence>
<sequence length="177" mass="19038">MIVPVWQINTVRTMTWPEPPQGSGTVLPSSWDGGTDGWSTGAKVGLAVSIVAAIVICSVPMAGFFVYWFLGPDLDDAKATAGQYFDRIEVGDDTGAYRLLCTKAQNEMTQDSFAAKLKDGSRPVDHTVLNGSFLGESGYEALIDVRLVTGSGAIREVNLTLNGGDKNRWRVCGDTFI</sequence>
<evidence type="ECO:0000256" key="1">
    <source>
        <dbReference type="SAM" id="Phobius"/>
    </source>
</evidence>
<gene>
    <name evidence="2" type="ORF">BG844_35295</name>
</gene>
<keyword evidence="3" id="KW-1185">Reference proteome</keyword>
<dbReference type="EMBL" id="MEIA01000544">
    <property type="protein sequence ID" value="OJF09830.1"/>
    <property type="molecule type" value="Genomic_DNA"/>
</dbReference>
<dbReference type="Proteomes" id="UP000182486">
    <property type="component" value="Unassembled WGS sequence"/>
</dbReference>
<comment type="caution">
    <text evidence="2">The sequence shown here is derived from an EMBL/GenBank/DDBJ whole genome shotgun (WGS) entry which is preliminary data.</text>
</comment>
<dbReference type="AlphaFoldDB" id="A0A1K0GCD9"/>
<evidence type="ECO:0008006" key="4">
    <source>
        <dbReference type="Google" id="ProtNLM"/>
    </source>
</evidence>
<keyword evidence="1" id="KW-1133">Transmembrane helix</keyword>
<protein>
    <recommendedName>
        <fullName evidence="4">DUF4878 domain-containing protein</fullName>
    </recommendedName>
</protein>
<accession>A0A1K0GCD9</accession>